<dbReference type="Proteomes" id="UP001316803">
    <property type="component" value="Unassembled WGS sequence"/>
</dbReference>
<evidence type="ECO:0000256" key="1">
    <source>
        <dbReference type="SAM" id="MobiDB-lite"/>
    </source>
</evidence>
<feature type="region of interest" description="Disordered" evidence="1">
    <location>
        <begin position="908"/>
        <end position="928"/>
    </location>
</feature>
<feature type="region of interest" description="Disordered" evidence="1">
    <location>
        <begin position="592"/>
        <end position="631"/>
    </location>
</feature>
<feature type="compositionally biased region" description="Polar residues" evidence="1">
    <location>
        <begin position="775"/>
        <end position="802"/>
    </location>
</feature>
<reference evidence="2 3" key="1">
    <citation type="submission" date="2022-12" db="EMBL/GenBank/DDBJ databases">
        <title>Genomic features and morphological characterization of a novel Knufia sp. strain isolated from spacecraft assembly facility.</title>
        <authorList>
            <person name="Teixeira M."/>
            <person name="Chander A.M."/>
            <person name="Stajich J.E."/>
            <person name="Venkateswaran K."/>
        </authorList>
    </citation>
    <scope>NUCLEOTIDE SEQUENCE [LARGE SCALE GENOMIC DNA]</scope>
    <source>
        <strain evidence="2 3">FJI-L2-BK-P2</strain>
    </source>
</reference>
<dbReference type="InterPro" id="IPR012677">
    <property type="entry name" value="Nucleotide-bd_a/b_plait_sf"/>
</dbReference>
<gene>
    <name evidence="2" type="ORF">OHC33_004300</name>
</gene>
<dbReference type="SUPFAM" id="SSF54928">
    <property type="entry name" value="RNA-binding domain, RBD"/>
    <property type="match status" value="1"/>
</dbReference>
<dbReference type="Gene3D" id="3.30.70.330">
    <property type="match status" value="1"/>
</dbReference>
<feature type="compositionally biased region" description="Gly residues" evidence="1">
    <location>
        <begin position="910"/>
        <end position="921"/>
    </location>
</feature>
<evidence type="ECO:0008006" key="4">
    <source>
        <dbReference type="Google" id="ProtNLM"/>
    </source>
</evidence>
<comment type="caution">
    <text evidence="2">The sequence shown here is derived from an EMBL/GenBank/DDBJ whole genome shotgun (WGS) entry which is preliminary data.</text>
</comment>
<feature type="region of interest" description="Disordered" evidence="1">
    <location>
        <begin position="523"/>
        <end position="580"/>
    </location>
</feature>
<keyword evidence="3" id="KW-1185">Reference proteome</keyword>
<feature type="region of interest" description="Disordered" evidence="1">
    <location>
        <begin position="761"/>
        <end position="811"/>
    </location>
</feature>
<evidence type="ECO:0000313" key="3">
    <source>
        <dbReference type="Proteomes" id="UP001316803"/>
    </source>
</evidence>
<accession>A0AAN8EMB6</accession>
<dbReference type="InterPro" id="IPR035979">
    <property type="entry name" value="RBD_domain_sf"/>
</dbReference>
<feature type="region of interest" description="Disordered" evidence="1">
    <location>
        <begin position="696"/>
        <end position="723"/>
    </location>
</feature>
<name>A0AAN8EMB6_9EURO</name>
<feature type="compositionally biased region" description="Polar residues" evidence="1">
    <location>
        <begin position="696"/>
        <end position="708"/>
    </location>
</feature>
<evidence type="ECO:0000313" key="2">
    <source>
        <dbReference type="EMBL" id="KAK5954578.1"/>
    </source>
</evidence>
<dbReference type="AlphaFoldDB" id="A0AAN8EMB6"/>
<proteinExistence type="predicted"/>
<feature type="compositionally biased region" description="Low complexity" evidence="1">
    <location>
        <begin position="592"/>
        <end position="601"/>
    </location>
</feature>
<organism evidence="2 3">
    <name type="scientific">Knufia fluminis</name>
    <dbReference type="NCBI Taxonomy" id="191047"/>
    <lineage>
        <taxon>Eukaryota</taxon>
        <taxon>Fungi</taxon>
        <taxon>Dikarya</taxon>
        <taxon>Ascomycota</taxon>
        <taxon>Pezizomycotina</taxon>
        <taxon>Eurotiomycetes</taxon>
        <taxon>Chaetothyriomycetidae</taxon>
        <taxon>Chaetothyriales</taxon>
        <taxon>Trichomeriaceae</taxon>
        <taxon>Knufia</taxon>
    </lineage>
</organism>
<dbReference type="GO" id="GO:0003676">
    <property type="term" value="F:nucleic acid binding"/>
    <property type="evidence" value="ECO:0007669"/>
    <property type="project" value="InterPro"/>
</dbReference>
<sequence>MVTGTFAFLRGHPNASWSTNFQNPFGNGLNAPTQRQANSGYDNSYGPSAQPGQISLTVTGYLYSTGKARDQYSGQYLEHLLQAKNINIANAPPFEQVTAQTSYANHGVVKINNIPFTVSNQEITQFIAHFSSTPMLKKHDSGYPIHIIMEKPTGKTMDCYVEFPTHAAAYECVRRFEHTAYPGRGTKLGTRNVSLDLSNQTELVEAVFPRARLVEFDAYSGRPTILPLDQYPHCGWSEGFRGYFTLEEIYGITRFAECPSRSPFVLKCHQRVYESMITTLYKFPWAAVKTYTIRARNALFEAAYKQLGILSRKVGCPTGPASDTSSMVLHGYNGHGYSSSMNSLTCDPMEVRMNNREVGLSQSLLFDLLFATVNVPGFSLLQKLALCQAAGSYGRGITLHSLSETWPFQTLEPAPGTPDHIVKFWLELFDTGFDIMTFEYEQTGFEEYLVFERNMVGFPIAIWTPRGVELSFKDAIQIETAVVMCYVSRGRQAWAAERQIDVQPWKTHTFEEVMTQIAIEKHADREAEKTQARSKSFAQTDTQQVSSKTVGGFRHGSIGQHKETDGSGPFGGPSPKTDSKLNAATATSFVPASVSGTSSSEGGVGIDTGSSTSGQTDIWGRPFPPTTTTNHAHIRSATKPAVGPPQLKINTKVANTSGNAYAPPGLSGSGTTTNFTNPFTGLPRFAVHETYEESLTSAAISPRQTSFGLKQPTPPSFDQNAPTRHRSSIVLTGISRPPGSQDQATSTITDTASQLRNLSLATTTTTNTTIRSPEDNNNSASTQHQYPSASSFSSTEQVTPSSIDDPFRPAVPKRIHTVPDIAAARYGASTHHQDFGIIGSGTYRSGSSSNAATAGSSSNEKVRAQSIPVTGASGAAGSGYIRGEHGDRDAFGFGYGYGHGLDGRLSAGELWGGGGGQGQGEGQRRYRQ</sequence>
<feature type="compositionally biased region" description="Polar residues" evidence="1">
    <location>
        <begin position="533"/>
        <end position="549"/>
    </location>
</feature>
<protein>
    <recommendedName>
        <fullName evidence="4">RRM domain-containing protein</fullName>
    </recommendedName>
</protein>
<dbReference type="EMBL" id="JAKLMC020000008">
    <property type="protein sequence ID" value="KAK5954578.1"/>
    <property type="molecule type" value="Genomic_DNA"/>
</dbReference>